<sequence length="398" mass="44874">MKIFATVAIVQVLLLVTEARRIAAVDSKLVACFYSGPYSIFYGALDIENIDASICSHLVVDLTTLTNRVDGREKKLMRSSTEGMPKSFEGLKAANPDLKVILKIPYWYLRWIQYMSGSPGTSNMTQNTMSFLRETGLDGLDFSLDMTDIWESSSSENLDEVVDVICELKTEFDKYGYIITTTSRLGHLDKRQGNETYNYTKLARCCDHIKVFGVSLSTNATVRLSSLSMIKSSVDLFIERGFQPNKILISVPAFGTLHPIENHRDIGELDDTISYHLIYLSEGWRSNHFLQNNVGSFIFHKHLVREMNNSSLAWTIRRDEETKEPYAFTETGLWASYEDRTSMEAKASYVLEKGLGGIAIFPINSEDSEGIEGEGRFPLTRAVYNAFRRGLQTDGNTS</sequence>
<accession>A0A8K0KG14</accession>
<dbReference type="AlphaFoldDB" id="A0A8K0KG14"/>
<reference evidence="3" key="2">
    <citation type="submission" date="2017-10" db="EMBL/GenBank/DDBJ databases">
        <title>Ladona fulva Genome sequencing and assembly.</title>
        <authorList>
            <person name="Murali S."/>
            <person name="Richards S."/>
            <person name="Bandaranaike D."/>
            <person name="Bellair M."/>
            <person name="Blankenburg K."/>
            <person name="Chao H."/>
            <person name="Dinh H."/>
            <person name="Doddapaneni H."/>
            <person name="Dugan-Rocha S."/>
            <person name="Elkadiri S."/>
            <person name="Gnanaolivu R."/>
            <person name="Hernandez B."/>
            <person name="Skinner E."/>
            <person name="Javaid M."/>
            <person name="Lee S."/>
            <person name="Li M."/>
            <person name="Ming W."/>
            <person name="Munidasa M."/>
            <person name="Muniz J."/>
            <person name="Nguyen L."/>
            <person name="Hughes D."/>
            <person name="Osuji N."/>
            <person name="Pu L.-L."/>
            <person name="Puazo M."/>
            <person name="Qu C."/>
            <person name="Quiroz J."/>
            <person name="Raj R."/>
            <person name="Weissenberger G."/>
            <person name="Xin Y."/>
            <person name="Zou X."/>
            <person name="Han Y."/>
            <person name="Worley K."/>
            <person name="Muzny D."/>
            <person name="Gibbs R."/>
        </authorList>
    </citation>
    <scope>NUCLEOTIDE SEQUENCE</scope>
    <source>
        <strain evidence="3">Sampled in the wild</strain>
    </source>
</reference>
<dbReference type="PANTHER" id="PTHR11177">
    <property type="entry name" value="CHITINASE"/>
    <property type="match status" value="1"/>
</dbReference>
<dbReference type="Proteomes" id="UP000792457">
    <property type="component" value="Unassembled WGS sequence"/>
</dbReference>
<organism evidence="3 4">
    <name type="scientific">Ladona fulva</name>
    <name type="common">Scarce chaser dragonfly</name>
    <name type="synonym">Libellula fulva</name>
    <dbReference type="NCBI Taxonomy" id="123851"/>
    <lineage>
        <taxon>Eukaryota</taxon>
        <taxon>Metazoa</taxon>
        <taxon>Ecdysozoa</taxon>
        <taxon>Arthropoda</taxon>
        <taxon>Hexapoda</taxon>
        <taxon>Insecta</taxon>
        <taxon>Pterygota</taxon>
        <taxon>Palaeoptera</taxon>
        <taxon>Odonata</taxon>
        <taxon>Epiprocta</taxon>
        <taxon>Anisoptera</taxon>
        <taxon>Libelluloidea</taxon>
        <taxon>Libellulidae</taxon>
        <taxon>Ladona</taxon>
    </lineage>
</organism>
<dbReference type="InterPro" id="IPR011583">
    <property type="entry name" value="Chitinase_II/V-like_cat"/>
</dbReference>
<dbReference type="SUPFAM" id="SSF51445">
    <property type="entry name" value="(Trans)glycosidases"/>
    <property type="match status" value="1"/>
</dbReference>
<feature type="signal peptide" evidence="1">
    <location>
        <begin position="1"/>
        <end position="19"/>
    </location>
</feature>
<dbReference type="Pfam" id="PF00704">
    <property type="entry name" value="Glyco_hydro_18"/>
    <property type="match status" value="1"/>
</dbReference>
<dbReference type="OrthoDB" id="10066324at2759"/>
<dbReference type="PANTHER" id="PTHR11177:SF317">
    <property type="entry name" value="CHITINASE 12-RELATED"/>
    <property type="match status" value="1"/>
</dbReference>
<dbReference type="GO" id="GO:0004568">
    <property type="term" value="F:chitinase activity"/>
    <property type="evidence" value="ECO:0007669"/>
    <property type="project" value="TreeGrafter"/>
</dbReference>
<comment type="caution">
    <text evidence="3">The sequence shown here is derived from an EMBL/GenBank/DDBJ whole genome shotgun (WGS) entry which is preliminary data.</text>
</comment>
<protein>
    <recommendedName>
        <fullName evidence="2">GH18 domain-containing protein</fullName>
    </recommendedName>
</protein>
<evidence type="ECO:0000313" key="3">
    <source>
        <dbReference type="EMBL" id="KAG8234511.1"/>
    </source>
</evidence>
<evidence type="ECO:0000259" key="2">
    <source>
        <dbReference type="PROSITE" id="PS51910"/>
    </source>
</evidence>
<gene>
    <name evidence="3" type="ORF">J437_LFUL014760</name>
</gene>
<dbReference type="Gene3D" id="3.10.50.10">
    <property type="match status" value="1"/>
</dbReference>
<name>A0A8K0KG14_LADFU</name>
<feature type="domain" description="GH18" evidence="2">
    <location>
        <begin position="28"/>
        <end position="390"/>
    </location>
</feature>
<dbReference type="EMBL" id="KZ308821">
    <property type="protein sequence ID" value="KAG8234511.1"/>
    <property type="molecule type" value="Genomic_DNA"/>
</dbReference>
<dbReference type="InterPro" id="IPR001223">
    <property type="entry name" value="Glyco_hydro18_cat"/>
</dbReference>
<dbReference type="PROSITE" id="PS51910">
    <property type="entry name" value="GH18_2"/>
    <property type="match status" value="1"/>
</dbReference>
<dbReference type="InterPro" id="IPR017853">
    <property type="entry name" value="GH"/>
</dbReference>
<evidence type="ECO:0000256" key="1">
    <source>
        <dbReference type="SAM" id="SignalP"/>
    </source>
</evidence>
<dbReference type="GO" id="GO:0005576">
    <property type="term" value="C:extracellular region"/>
    <property type="evidence" value="ECO:0007669"/>
    <property type="project" value="TreeGrafter"/>
</dbReference>
<evidence type="ECO:0000313" key="4">
    <source>
        <dbReference type="Proteomes" id="UP000792457"/>
    </source>
</evidence>
<dbReference type="GO" id="GO:0006032">
    <property type="term" value="P:chitin catabolic process"/>
    <property type="evidence" value="ECO:0007669"/>
    <property type="project" value="TreeGrafter"/>
</dbReference>
<keyword evidence="1" id="KW-0732">Signal</keyword>
<dbReference type="InterPro" id="IPR029070">
    <property type="entry name" value="Chitinase_insertion_sf"/>
</dbReference>
<dbReference type="Gene3D" id="3.20.20.80">
    <property type="entry name" value="Glycosidases"/>
    <property type="match status" value="1"/>
</dbReference>
<dbReference type="SMART" id="SM00636">
    <property type="entry name" value="Glyco_18"/>
    <property type="match status" value="1"/>
</dbReference>
<reference evidence="3" key="1">
    <citation type="submission" date="2013-04" db="EMBL/GenBank/DDBJ databases">
        <authorList>
            <person name="Qu J."/>
            <person name="Murali S.C."/>
            <person name="Bandaranaike D."/>
            <person name="Bellair M."/>
            <person name="Blankenburg K."/>
            <person name="Chao H."/>
            <person name="Dinh H."/>
            <person name="Doddapaneni H."/>
            <person name="Downs B."/>
            <person name="Dugan-Rocha S."/>
            <person name="Elkadiri S."/>
            <person name="Gnanaolivu R.D."/>
            <person name="Hernandez B."/>
            <person name="Javaid M."/>
            <person name="Jayaseelan J.C."/>
            <person name="Lee S."/>
            <person name="Li M."/>
            <person name="Ming W."/>
            <person name="Munidasa M."/>
            <person name="Muniz J."/>
            <person name="Nguyen L."/>
            <person name="Ongeri F."/>
            <person name="Osuji N."/>
            <person name="Pu L.-L."/>
            <person name="Puazo M."/>
            <person name="Qu C."/>
            <person name="Quiroz J."/>
            <person name="Raj R."/>
            <person name="Weissenberger G."/>
            <person name="Xin Y."/>
            <person name="Zou X."/>
            <person name="Han Y."/>
            <person name="Richards S."/>
            <person name="Worley K."/>
            <person name="Muzny D."/>
            <person name="Gibbs R."/>
        </authorList>
    </citation>
    <scope>NUCLEOTIDE SEQUENCE</scope>
    <source>
        <strain evidence="3">Sampled in the wild</strain>
    </source>
</reference>
<dbReference type="InterPro" id="IPR050314">
    <property type="entry name" value="Glycosyl_Hydrlase_18"/>
</dbReference>
<dbReference type="GO" id="GO:0008061">
    <property type="term" value="F:chitin binding"/>
    <property type="evidence" value="ECO:0007669"/>
    <property type="project" value="InterPro"/>
</dbReference>
<proteinExistence type="predicted"/>
<feature type="chain" id="PRO_5035426712" description="GH18 domain-containing protein" evidence="1">
    <location>
        <begin position="20"/>
        <end position="398"/>
    </location>
</feature>
<dbReference type="GO" id="GO:0005975">
    <property type="term" value="P:carbohydrate metabolic process"/>
    <property type="evidence" value="ECO:0007669"/>
    <property type="project" value="InterPro"/>
</dbReference>
<keyword evidence="4" id="KW-1185">Reference proteome</keyword>